<organism evidence="5 6">
    <name type="scientific">Bordetella petrii (strain ATCC BAA-461 / DSM 12804 / CCUG 43448 / CIP 107267 / Se-1111R)</name>
    <dbReference type="NCBI Taxonomy" id="340100"/>
    <lineage>
        <taxon>Bacteria</taxon>
        <taxon>Pseudomonadati</taxon>
        <taxon>Pseudomonadota</taxon>
        <taxon>Betaproteobacteria</taxon>
        <taxon>Burkholderiales</taxon>
        <taxon>Alcaligenaceae</taxon>
        <taxon>Bordetella</taxon>
    </lineage>
</organism>
<dbReference type="SMART" id="SM00862">
    <property type="entry name" value="Trans_reg_C"/>
    <property type="match status" value="1"/>
</dbReference>
<dbReference type="PROSITE" id="PS51755">
    <property type="entry name" value="OMPR_PHOB"/>
    <property type="match status" value="1"/>
</dbReference>
<evidence type="ECO:0000256" key="3">
    <source>
        <dbReference type="SAM" id="MobiDB-lite"/>
    </source>
</evidence>
<accession>A9HWP6</accession>
<dbReference type="AlphaFoldDB" id="A9HWP6"/>
<dbReference type="SUPFAM" id="SSF46894">
    <property type="entry name" value="C-terminal effector domain of the bipartite response regulators"/>
    <property type="match status" value="1"/>
</dbReference>
<dbReference type="InterPro" id="IPR036388">
    <property type="entry name" value="WH-like_DNA-bd_sf"/>
</dbReference>
<dbReference type="KEGG" id="bpt:Bpet0196"/>
<protein>
    <submittedName>
        <fullName evidence="5">Two-component response regulator</fullName>
    </submittedName>
</protein>
<evidence type="ECO:0000259" key="4">
    <source>
        <dbReference type="PROSITE" id="PS51755"/>
    </source>
</evidence>
<dbReference type="InterPro" id="IPR016032">
    <property type="entry name" value="Sig_transdc_resp-reg_C-effctor"/>
</dbReference>
<dbReference type="Gene3D" id="1.10.10.10">
    <property type="entry name" value="Winged helix-like DNA-binding domain superfamily/Winged helix DNA-binding domain"/>
    <property type="match status" value="1"/>
</dbReference>
<dbReference type="InterPro" id="IPR001867">
    <property type="entry name" value="OmpR/PhoB-type_DNA-bd"/>
</dbReference>
<evidence type="ECO:0000256" key="1">
    <source>
        <dbReference type="ARBA" id="ARBA00023125"/>
    </source>
</evidence>
<dbReference type="GO" id="GO:0006355">
    <property type="term" value="P:regulation of DNA-templated transcription"/>
    <property type="evidence" value="ECO:0007669"/>
    <property type="project" value="InterPro"/>
</dbReference>
<dbReference type="CDD" id="cd00383">
    <property type="entry name" value="trans_reg_C"/>
    <property type="match status" value="1"/>
</dbReference>
<name>A9HWP6_BORPD</name>
<reference evidence="5 6" key="1">
    <citation type="journal article" date="2008" name="BMC Genomics">
        <title>The missing link: Bordetella petrii is endowed with both the metabolic versatility of environmental bacteria and virulence traits of pathogenic Bordetellae.</title>
        <authorList>
            <person name="Gross R."/>
            <person name="Guzman C.A."/>
            <person name="Sebaihia M."/>
            <person name="Martins Dos Santos V.A."/>
            <person name="Pieper D.H."/>
            <person name="Koebnik R."/>
            <person name="Lechner M."/>
            <person name="Bartels D."/>
            <person name="Buhrmester J."/>
            <person name="Choudhuri J.V."/>
            <person name="Ebensen T."/>
            <person name="Gaigalat L."/>
            <person name="Herrmann S."/>
            <person name="Khachane A.N."/>
            <person name="Larisch C."/>
            <person name="Link S."/>
            <person name="Linke B."/>
            <person name="Meyer F."/>
            <person name="Mormann S."/>
            <person name="Nakunst D."/>
            <person name="Rueckert C."/>
            <person name="Schneiker-Bekel S."/>
            <person name="Schulze K."/>
            <person name="Vorhoelter F.J."/>
            <person name="Yevsa T."/>
            <person name="Engle J.T."/>
            <person name="Goldman W.E."/>
            <person name="Puehler A."/>
            <person name="Goebel U.B."/>
            <person name="Goesmann A."/>
            <person name="Bloecker H."/>
            <person name="Kaiser O."/>
            <person name="Martinez-Arias R."/>
        </authorList>
    </citation>
    <scope>NUCLEOTIDE SEQUENCE [LARGE SCALE GENOMIC DNA]</scope>
    <source>
        <strain evidence="6">ATCC BAA-461 / DSM 12804 / CCUG 43448 / CIP 107267 / Se-1111R</strain>
    </source>
</reference>
<feature type="DNA-binding region" description="OmpR/PhoB-type" evidence="2">
    <location>
        <begin position="198"/>
        <end position="298"/>
    </location>
</feature>
<dbReference type="GO" id="GO:0003677">
    <property type="term" value="F:DNA binding"/>
    <property type="evidence" value="ECO:0007669"/>
    <property type="project" value="UniProtKB-UniRule"/>
</dbReference>
<dbReference type="GO" id="GO:0000160">
    <property type="term" value="P:phosphorelay signal transduction system"/>
    <property type="evidence" value="ECO:0007669"/>
    <property type="project" value="InterPro"/>
</dbReference>
<dbReference type="STRING" id="94624.Bpet0196"/>
<proteinExistence type="predicted"/>
<dbReference type="Pfam" id="PF00486">
    <property type="entry name" value="Trans_reg_C"/>
    <property type="match status" value="1"/>
</dbReference>
<dbReference type="Proteomes" id="UP000001225">
    <property type="component" value="Chromosome"/>
</dbReference>
<dbReference type="eggNOG" id="COG0745">
    <property type="taxonomic scope" value="Bacteria"/>
</dbReference>
<evidence type="ECO:0000313" key="5">
    <source>
        <dbReference type="EMBL" id="CAP40527.1"/>
    </source>
</evidence>
<dbReference type="EMBL" id="AM902716">
    <property type="protein sequence ID" value="CAP40527.1"/>
    <property type="molecule type" value="Genomic_DNA"/>
</dbReference>
<evidence type="ECO:0000313" key="6">
    <source>
        <dbReference type="Proteomes" id="UP000001225"/>
    </source>
</evidence>
<sequence length="298" mass="32407">MEPRAVESDMSTAREGCSSMDTSVQKRSKNLCPGGDSLVNTEALARSVLQPADLKVVYLTLSSDSTARHSDDLRAFGFEVSVYSSVAAMRSAISVHAPAIVALEAEPTTVHLAVAQLRLVLRRASIVVVSRFPDRLSRVGAMLSGADACVDAMPDSLELMAALLASKRRLQIEEELQSGVSSLINASAKPDAPEGKSDVTVEFGPNAQWHLAENGWILVAPNGTRIDLNHSERKIMTWLLSNPKQPLTRVSQGASYDLHNGRITRRLDVAISRLRRKATAHSLRLPIRSIRGEGYVFE</sequence>
<feature type="region of interest" description="Disordered" evidence="3">
    <location>
        <begin position="1"/>
        <end position="26"/>
    </location>
</feature>
<evidence type="ECO:0000256" key="2">
    <source>
        <dbReference type="PROSITE-ProRule" id="PRU01091"/>
    </source>
</evidence>
<keyword evidence="6" id="KW-1185">Reference proteome</keyword>
<keyword evidence="1 2" id="KW-0238">DNA-binding</keyword>
<feature type="domain" description="OmpR/PhoB-type" evidence="4">
    <location>
        <begin position="198"/>
        <end position="298"/>
    </location>
</feature>
<gene>
    <name evidence="5" type="ordered locus">Bpet0196</name>
</gene>